<keyword evidence="1 5" id="KW-0805">Transcription regulation</keyword>
<dbReference type="InterPro" id="IPR001437">
    <property type="entry name" value="Tscrpt_elong_fac_GreA/B_C"/>
</dbReference>
<dbReference type="RefSeq" id="WP_110130688.1">
    <property type="nucleotide sequence ID" value="NZ_QHJQ01000004.1"/>
</dbReference>
<comment type="caution">
    <text evidence="9">The sequence shown here is derived from an EMBL/GenBank/DDBJ whole genome shotgun (WGS) entry which is preliminary data.</text>
</comment>
<organism evidence="9 10">
    <name type="scientific">Coraliomargarita sinensis</name>
    <dbReference type="NCBI Taxonomy" id="2174842"/>
    <lineage>
        <taxon>Bacteria</taxon>
        <taxon>Pseudomonadati</taxon>
        <taxon>Verrucomicrobiota</taxon>
        <taxon>Opitutia</taxon>
        <taxon>Puniceicoccales</taxon>
        <taxon>Coraliomargaritaceae</taxon>
        <taxon>Coraliomargarita</taxon>
    </lineage>
</organism>
<sequence length="619" mass="69902">MNSAAIDALIEKKPNLASHRPKLEAMVPGNYCLHRAWGFGKIVDYDEAQDRLIIDFEEGKKGHAMAPAFCVDKLDILMPDDILVRSRTEPDVINEMIKKQPADLICEIIGATEDKAMTTSELERSLARVIGPIKYKKWWTATKKVLAKDPRIGVPLKKTDPYIYRDEPVKPEDEILEQFHGTKNPKQKIELGEKLYALSENISVIREELPEILAELTDAIANAKSLSQADRLHGVWVRNNLARDLHEDVEALQPSSASILDSTNDYSELADDLPAQYYKRYLDLISRTYPDKWKQMVEDLLRNSSGKFTSECINFMLEHEMEDRISYCLDRWLKEQTIKGPLLFWVVKNRASKKYSSIIEPLITPRLLAAMFYAIDYEALQNASARRIPLADLLSDDTGLIPDLLADANVETARDLAQTLLLNQGFEDLTKKSLLARFIKQFPTVQSLLEGESAGAPEEEALIVSQESFDAAKEEYEELIQKKIPENKEAIATAREHGDLKENSEYKMARQDQDILLSRKNELEVDLSRARVTDFSDVTEENVGIGSVVELKEGSTDKTHTYSILGAWDSDPDNDILSYKTPLAQALLGKASGAKVTTSIGGNDEEWTVLKISRWVDKK</sequence>
<dbReference type="Pfam" id="PF03449">
    <property type="entry name" value="GreA_GreB_N"/>
    <property type="match status" value="1"/>
</dbReference>
<evidence type="ECO:0000256" key="4">
    <source>
        <dbReference type="ARBA" id="ARBA00024916"/>
    </source>
</evidence>
<feature type="domain" description="Transcription elongation factor GreA/GreB C-terminal" evidence="7">
    <location>
        <begin position="540"/>
        <end position="613"/>
    </location>
</feature>
<comment type="function">
    <text evidence="4 5 6">Necessary for efficient RNA polymerase transcription elongation past template-encoded arresting sites. The arresting sites in DNA have the property of trapping a certain fraction of elongating RNA polymerases that pass through, resulting in locked ternary complexes. Cleavage of the nascent transcript by cleavage factors such as GreA or GreB allows the resumption of elongation from the new 3'terminus. GreA releases sequences of 2 to 3 nucleotides.</text>
</comment>
<keyword evidence="3 5" id="KW-0804">Transcription</keyword>
<gene>
    <name evidence="5" type="primary">greA</name>
    <name evidence="9" type="ORF">DDZ13_06755</name>
</gene>
<dbReference type="PANTHER" id="PTHR30437">
    <property type="entry name" value="TRANSCRIPTION ELONGATION FACTOR GREA"/>
    <property type="match status" value="1"/>
</dbReference>
<comment type="similarity">
    <text evidence="5 6">Belongs to the GreA/GreB family.</text>
</comment>
<dbReference type="InterPro" id="IPR023459">
    <property type="entry name" value="Tscrpt_elong_fac_GreA/B_fam"/>
</dbReference>
<evidence type="ECO:0000256" key="2">
    <source>
        <dbReference type="ARBA" id="ARBA00023125"/>
    </source>
</evidence>
<evidence type="ECO:0000256" key="3">
    <source>
        <dbReference type="ARBA" id="ARBA00023163"/>
    </source>
</evidence>
<dbReference type="AlphaFoldDB" id="A0A317ZJ28"/>
<accession>A0A317ZJ28</accession>
<dbReference type="InParanoid" id="A0A317ZJ28"/>
<dbReference type="GO" id="GO:0006354">
    <property type="term" value="P:DNA-templated transcription elongation"/>
    <property type="evidence" value="ECO:0007669"/>
    <property type="project" value="TreeGrafter"/>
</dbReference>
<keyword evidence="2 5" id="KW-0238">DNA-binding</keyword>
<dbReference type="InterPro" id="IPR022691">
    <property type="entry name" value="Tscrpt_elong_fac_GreA/B_N"/>
</dbReference>
<dbReference type="PANTHER" id="PTHR30437:SF4">
    <property type="entry name" value="TRANSCRIPTION ELONGATION FACTOR GREA"/>
    <property type="match status" value="1"/>
</dbReference>
<proteinExistence type="inferred from homology"/>
<dbReference type="EMBL" id="QHJQ01000004">
    <property type="protein sequence ID" value="PXA04233.1"/>
    <property type="molecule type" value="Genomic_DNA"/>
</dbReference>
<dbReference type="InterPro" id="IPR028624">
    <property type="entry name" value="Tscrpt_elong_fac_GreA/B"/>
</dbReference>
<keyword evidence="9" id="KW-0648">Protein biosynthesis</keyword>
<dbReference type="GO" id="GO:0003677">
    <property type="term" value="F:DNA binding"/>
    <property type="evidence" value="ECO:0007669"/>
    <property type="project" value="UniProtKB-UniRule"/>
</dbReference>
<dbReference type="Gene3D" id="3.10.50.30">
    <property type="entry name" value="Transcription elongation factor, GreA/GreB, C-terminal domain"/>
    <property type="match status" value="1"/>
</dbReference>
<dbReference type="Gene3D" id="1.10.287.180">
    <property type="entry name" value="Transcription elongation factor, GreA/GreB, N-terminal domain"/>
    <property type="match status" value="1"/>
</dbReference>
<dbReference type="InterPro" id="IPR036953">
    <property type="entry name" value="GreA/GreB_C_sf"/>
</dbReference>
<evidence type="ECO:0000313" key="9">
    <source>
        <dbReference type="EMBL" id="PXA04233.1"/>
    </source>
</evidence>
<dbReference type="Pfam" id="PF01272">
    <property type="entry name" value="GreA_GreB"/>
    <property type="match status" value="1"/>
</dbReference>
<evidence type="ECO:0000259" key="7">
    <source>
        <dbReference type="Pfam" id="PF01272"/>
    </source>
</evidence>
<evidence type="ECO:0000256" key="5">
    <source>
        <dbReference type="HAMAP-Rule" id="MF_00105"/>
    </source>
</evidence>
<evidence type="ECO:0000313" key="10">
    <source>
        <dbReference type="Proteomes" id="UP000247099"/>
    </source>
</evidence>
<dbReference type="HAMAP" id="MF_00105">
    <property type="entry name" value="GreA_GreB"/>
    <property type="match status" value="1"/>
</dbReference>
<reference evidence="9 10" key="1">
    <citation type="submission" date="2018-05" db="EMBL/GenBank/DDBJ databases">
        <title>Coraliomargarita sinensis sp. nov., isolated from a marine solar saltern.</title>
        <authorList>
            <person name="Zhou L.Y."/>
        </authorList>
    </citation>
    <scope>NUCLEOTIDE SEQUENCE [LARGE SCALE GENOMIC DNA]</scope>
    <source>
        <strain evidence="9 10">WN38</strain>
    </source>
</reference>
<dbReference type="GO" id="GO:0070063">
    <property type="term" value="F:RNA polymerase binding"/>
    <property type="evidence" value="ECO:0007669"/>
    <property type="project" value="InterPro"/>
</dbReference>
<dbReference type="GO" id="GO:0003746">
    <property type="term" value="F:translation elongation factor activity"/>
    <property type="evidence" value="ECO:0007669"/>
    <property type="project" value="UniProtKB-KW"/>
</dbReference>
<dbReference type="InterPro" id="IPR006359">
    <property type="entry name" value="Tscrpt_elong_fac_GreA"/>
</dbReference>
<dbReference type="NCBIfam" id="TIGR01462">
    <property type="entry name" value="greA"/>
    <property type="match status" value="1"/>
</dbReference>
<dbReference type="OrthoDB" id="9808774at2"/>
<protein>
    <recommendedName>
        <fullName evidence="5 6">Transcription elongation factor GreA</fullName>
    </recommendedName>
    <alternativeName>
        <fullName evidence="5">Transcript cleavage factor GreA</fullName>
    </alternativeName>
</protein>
<keyword evidence="9" id="KW-0251">Elongation factor</keyword>
<evidence type="ECO:0000256" key="1">
    <source>
        <dbReference type="ARBA" id="ARBA00023015"/>
    </source>
</evidence>
<keyword evidence="10" id="KW-1185">Reference proteome</keyword>
<evidence type="ECO:0000256" key="6">
    <source>
        <dbReference type="RuleBase" id="RU000556"/>
    </source>
</evidence>
<evidence type="ECO:0000259" key="8">
    <source>
        <dbReference type="Pfam" id="PF03449"/>
    </source>
</evidence>
<name>A0A317ZJ28_9BACT</name>
<dbReference type="GO" id="GO:0032784">
    <property type="term" value="P:regulation of DNA-templated transcription elongation"/>
    <property type="evidence" value="ECO:0007669"/>
    <property type="project" value="UniProtKB-UniRule"/>
</dbReference>
<dbReference type="Proteomes" id="UP000247099">
    <property type="component" value="Unassembled WGS sequence"/>
</dbReference>
<feature type="domain" description="Transcription elongation factor GreA/GreB N-terminal" evidence="8">
    <location>
        <begin position="463"/>
        <end position="532"/>
    </location>
</feature>
<dbReference type="SUPFAM" id="SSF54534">
    <property type="entry name" value="FKBP-like"/>
    <property type="match status" value="1"/>
</dbReference>
<dbReference type="SUPFAM" id="SSF46557">
    <property type="entry name" value="GreA transcript cleavage protein, N-terminal domain"/>
    <property type="match status" value="1"/>
</dbReference>
<dbReference type="InterPro" id="IPR036805">
    <property type="entry name" value="Tscrpt_elong_fac_GreA/B_N_sf"/>
</dbReference>